<evidence type="ECO:0000256" key="7">
    <source>
        <dbReference type="PIRNR" id="PIRNR001093"/>
    </source>
</evidence>
<evidence type="ECO:0000256" key="2">
    <source>
        <dbReference type="ARBA" id="ARBA00006285"/>
    </source>
</evidence>
<dbReference type="PANTHER" id="PTHR22600:SF26">
    <property type="entry name" value="BETA-N-ACETYLHEXOSAMINIDASE"/>
    <property type="match status" value="1"/>
</dbReference>
<gene>
    <name evidence="11" type="ORF">I312_05009</name>
</gene>
<evidence type="ECO:0000256" key="6">
    <source>
        <dbReference type="ARBA" id="ARBA00023295"/>
    </source>
</evidence>
<keyword evidence="5" id="KW-0325">Glycoprotein</keyword>
<evidence type="ECO:0000259" key="10">
    <source>
        <dbReference type="Pfam" id="PF14845"/>
    </source>
</evidence>
<dbReference type="Gene3D" id="3.30.379.10">
    <property type="entry name" value="Chitobiase/beta-hexosaminidase domain 2-like"/>
    <property type="match status" value="1"/>
</dbReference>
<evidence type="ECO:0000313" key="11">
    <source>
        <dbReference type="EMBL" id="KIR45654.1"/>
    </source>
</evidence>
<dbReference type="PANTHER" id="PTHR22600">
    <property type="entry name" value="BETA-HEXOSAMINIDASE"/>
    <property type="match status" value="1"/>
</dbReference>
<proteinExistence type="inferred from homology"/>
<keyword evidence="3" id="KW-0732">Signal</keyword>
<dbReference type="GO" id="GO:0004563">
    <property type="term" value="F:beta-N-acetylhexosaminidase activity"/>
    <property type="evidence" value="ECO:0007669"/>
    <property type="project" value="UniProtKB-EC"/>
</dbReference>
<evidence type="ECO:0000259" key="9">
    <source>
        <dbReference type="Pfam" id="PF00728"/>
    </source>
</evidence>
<dbReference type="InterPro" id="IPR015883">
    <property type="entry name" value="Glyco_hydro_20_cat"/>
</dbReference>
<dbReference type="GO" id="GO:0016020">
    <property type="term" value="C:membrane"/>
    <property type="evidence" value="ECO:0007669"/>
    <property type="project" value="TreeGrafter"/>
</dbReference>
<dbReference type="Pfam" id="PF14845">
    <property type="entry name" value="Glycohydro_20b2"/>
    <property type="match status" value="1"/>
</dbReference>
<accession>A0A0D0VGN3</accession>
<keyword evidence="6 7" id="KW-0326">Glycosidase</keyword>
<dbReference type="HOGENOM" id="CLU_007082_0_2_1"/>
<dbReference type="Pfam" id="PF00728">
    <property type="entry name" value="Glyco_hydro_20"/>
    <property type="match status" value="1"/>
</dbReference>
<evidence type="ECO:0000256" key="5">
    <source>
        <dbReference type="ARBA" id="ARBA00023180"/>
    </source>
</evidence>
<comment type="catalytic activity">
    <reaction evidence="1 7">
        <text>Hydrolysis of terminal non-reducing N-acetyl-D-hexosamine residues in N-acetyl-beta-D-hexosaminides.</text>
        <dbReference type="EC" id="3.2.1.52"/>
    </reaction>
</comment>
<dbReference type="GO" id="GO:0030203">
    <property type="term" value="P:glycosaminoglycan metabolic process"/>
    <property type="evidence" value="ECO:0007669"/>
    <property type="project" value="TreeGrafter"/>
</dbReference>
<dbReference type="FunFam" id="3.20.20.80:FF:000063">
    <property type="entry name" value="Beta-hexosaminidase"/>
    <property type="match status" value="1"/>
</dbReference>
<keyword evidence="4 7" id="KW-0378">Hydrolase</keyword>
<dbReference type="PIRSF" id="PIRSF001093">
    <property type="entry name" value="B-hxosamndse_ab_euk"/>
    <property type="match status" value="1"/>
</dbReference>
<dbReference type="OrthoDB" id="428480at2759"/>
<dbReference type="AlphaFoldDB" id="A0A0D0VGN3"/>
<dbReference type="EC" id="3.2.1.52" evidence="7"/>
<reference evidence="11" key="1">
    <citation type="submission" date="2015-01" db="EMBL/GenBank/DDBJ databases">
        <title>The Genome Sequence of Cryptococcus gattii CA1280.</title>
        <authorList>
            <consortium name="The Broad Institute Genomics Platform"/>
            <person name="Cuomo C."/>
            <person name="Litvintseva A."/>
            <person name="Chen Y."/>
            <person name="Heitman J."/>
            <person name="Sun S."/>
            <person name="Springer D."/>
            <person name="Dromer F."/>
            <person name="Young S."/>
            <person name="Zeng Q."/>
            <person name="Gargeya S."/>
            <person name="Abouelleil A."/>
            <person name="Alvarado L."/>
            <person name="Chapman S.B."/>
            <person name="Gainer-Dewar J."/>
            <person name="Goldberg J."/>
            <person name="Griggs A."/>
            <person name="Gujja S."/>
            <person name="Hansen M."/>
            <person name="Howarth C."/>
            <person name="Imamovic A."/>
            <person name="Larimer J."/>
            <person name="Murphy C."/>
            <person name="Naylor J."/>
            <person name="Pearson M."/>
            <person name="Priest M."/>
            <person name="Roberts A."/>
            <person name="Saif S."/>
            <person name="Shea T."/>
            <person name="Sykes S."/>
            <person name="Wortman J."/>
            <person name="Nusbaum C."/>
            <person name="Birren B."/>
        </authorList>
    </citation>
    <scope>NUCLEOTIDE SEQUENCE [LARGE SCALE GENOMIC DNA]</scope>
    <source>
        <strain evidence="11">CA1280</strain>
    </source>
</reference>
<evidence type="ECO:0000256" key="1">
    <source>
        <dbReference type="ARBA" id="ARBA00001231"/>
    </source>
</evidence>
<comment type="similarity">
    <text evidence="2 7">Belongs to the glycosyl hydrolase 20 family.</text>
</comment>
<feature type="domain" description="Beta-hexosaminidase eukaryotic type N-terminal" evidence="10">
    <location>
        <begin position="31"/>
        <end position="171"/>
    </location>
</feature>
<dbReference type="EMBL" id="KN847987">
    <property type="protein sequence ID" value="KIR45654.1"/>
    <property type="molecule type" value="Genomic_DNA"/>
</dbReference>
<evidence type="ECO:0000256" key="8">
    <source>
        <dbReference type="PIRSR" id="PIRSR001093-1"/>
    </source>
</evidence>
<name>A0A0D0VGN3_CRYGA</name>
<protein>
    <recommendedName>
        <fullName evidence="7">Beta-hexosaminidase</fullName>
        <ecNumber evidence="7">3.2.1.52</ecNumber>
    </recommendedName>
</protein>
<dbReference type="GO" id="GO:0005975">
    <property type="term" value="P:carbohydrate metabolic process"/>
    <property type="evidence" value="ECO:0007669"/>
    <property type="project" value="InterPro"/>
</dbReference>
<evidence type="ECO:0000256" key="3">
    <source>
        <dbReference type="ARBA" id="ARBA00022729"/>
    </source>
</evidence>
<dbReference type="SUPFAM" id="SSF51445">
    <property type="entry name" value="(Trans)glycosidases"/>
    <property type="match status" value="1"/>
</dbReference>
<feature type="domain" description="Glycoside hydrolase family 20 catalytic" evidence="9">
    <location>
        <begin position="202"/>
        <end position="536"/>
    </location>
</feature>
<dbReference type="InterPro" id="IPR025705">
    <property type="entry name" value="Beta_hexosaminidase_sua/sub"/>
</dbReference>
<dbReference type="CDD" id="cd06562">
    <property type="entry name" value="GH20_HexA_HexB-like"/>
    <property type="match status" value="1"/>
</dbReference>
<dbReference type="InterPro" id="IPR029018">
    <property type="entry name" value="Hex-like_dom2"/>
</dbReference>
<dbReference type="Gene3D" id="3.20.20.80">
    <property type="entry name" value="Glycosidases"/>
    <property type="match status" value="1"/>
</dbReference>
<dbReference type="PRINTS" id="PR00738">
    <property type="entry name" value="GLHYDRLASE20"/>
</dbReference>
<evidence type="ECO:0000256" key="4">
    <source>
        <dbReference type="ARBA" id="ARBA00022801"/>
    </source>
</evidence>
<dbReference type="InterPro" id="IPR029019">
    <property type="entry name" value="HEX_eukaryotic_N"/>
</dbReference>
<sequence length="586" mass="64922">MLFNGLLEAVFSSLPFLAPPSRLSAKPDINLVPLPTRYTVGDGSTPLCLSTNFSIQSASSSSAIFPFDLQEAIASTGHRLRNTQAAYLSTTEGLEFFTDSSGAIRSCAYYLDILYIDLTVYNGTDIHSETIAPVEERAELEAYTLDLPLKGKAMITSRGALGAFRGLTTFEGLFYSLETEVQGSKRVHAPLAPYHIEDKPSFGWRAVLLDSSRHYFSVAAILKVLDTMAMAKLNVFHWHITDSNSWPLDLDSYPELAVKGAYSRSERYSQKEVQMIIDYAAHRGIDTLLEIDTPGHTASIAPSHPSFVACFESTPFKHFAHQPPAGQLRFADDEVTEWTAQLLQEVSSLSKGRYFSTGGDEINVNCMLEDLPTTSALKARGWTLDDALDHFTRKTHAPLRHAGKTPVVWQEMVLNHGKMSSLTNDTIVDIWVNSADARRVLDQGYRIVHASADYFYLDCGQGGWIGEEGGGNSWCDPMKTWARMYSFDPFKDVKDEERHLILGGQTSLWTEQTDEMNLGPTLWPRAAALAEVFWSGPGPDGRPRSANKALSRMHDIRYRMVGRGVRAAPLQPHWCALRPGACVLGA</sequence>
<dbReference type="SUPFAM" id="SSF55545">
    <property type="entry name" value="beta-N-acetylhexosaminidase-like domain"/>
    <property type="match status" value="1"/>
</dbReference>
<feature type="active site" description="Proton donor" evidence="8">
    <location>
        <position position="361"/>
    </location>
</feature>
<organism evidence="11">
    <name type="scientific">Cryptococcus bacillisporus CA1280</name>
    <dbReference type="NCBI Taxonomy" id="1296109"/>
    <lineage>
        <taxon>Eukaryota</taxon>
        <taxon>Fungi</taxon>
        <taxon>Dikarya</taxon>
        <taxon>Basidiomycota</taxon>
        <taxon>Agaricomycotina</taxon>
        <taxon>Tremellomycetes</taxon>
        <taxon>Tremellales</taxon>
        <taxon>Cryptococcaceae</taxon>
        <taxon>Cryptococcus</taxon>
        <taxon>Cryptococcus gattii species complex</taxon>
    </lineage>
</organism>
<dbReference type="InterPro" id="IPR017853">
    <property type="entry name" value="GH"/>
</dbReference>